<protein>
    <submittedName>
        <fullName evidence="1">Uncharacterized protein</fullName>
    </submittedName>
</protein>
<comment type="caution">
    <text evidence="1">The sequence shown here is derived from an EMBL/GenBank/DDBJ whole genome shotgun (WGS) entry which is preliminary data.</text>
</comment>
<dbReference type="EMBL" id="JAYMYQ010000004">
    <property type="protein sequence ID" value="KAK7340316.1"/>
    <property type="molecule type" value="Genomic_DNA"/>
</dbReference>
<gene>
    <name evidence="1" type="ORF">VNO77_21018</name>
</gene>
<reference evidence="1 2" key="1">
    <citation type="submission" date="2024-01" db="EMBL/GenBank/DDBJ databases">
        <title>The genomes of 5 underutilized Papilionoideae crops provide insights into root nodulation and disease resistanc.</title>
        <authorList>
            <person name="Jiang F."/>
        </authorList>
    </citation>
    <scope>NUCLEOTIDE SEQUENCE [LARGE SCALE GENOMIC DNA]</scope>
    <source>
        <strain evidence="1">LVBAO_FW01</strain>
        <tissue evidence="1">Leaves</tissue>
    </source>
</reference>
<name>A0AAN9LR70_CANGL</name>
<evidence type="ECO:0000313" key="1">
    <source>
        <dbReference type="EMBL" id="KAK7340316.1"/>
    </source>
</evidence>
<proteinExistence type="predicted"/>
<organism evidence="1 2">
    <name type="scientific">Canavalia gladiata</name>
    <name type="common">Sword bean</name>
    <name type="synonym">Dolichos gladiatus</name>
    <dbReference type="NCBI Taxonomy" id="3824"/>
    <lineage>
        <taxon>Eukaryota</taxon>
        <taxon>Viridiplantae</taxon>
        <taxon>Streptophyta</taxon>
        <taxon>Embryophyta</taxon>
        <taxon>Tracheophyta</taxon>
        <taxon>Spermatophyta</taxon>
        <taxon>Magnoliopsida</taxon>
        <taxon>eudicotyledons</taxon>
        <taxon>Gunneridae</taxon>
        <taxon>Pentapetalae</taxon>
        <taxon>rosids</taxon>
        <taxon>fabids</taxon>
        <taxon>Fabales</taxon>
        <taxon>Fabaceae</taxon>
        <taxon>Papilionoideae</taxon>
        <taxon>50 kb inversion clade</taxon>
        <taxon>NPAAA clade</taxon>
        <taxon>indigoferoid/millettioid clade</taxon>
        <taxon>Phaseoleae</taxon>
        <taxon>Canavalia</taxon>
    </lineage>
</organism>
<dbReference type="AlphaFoldDB" id="A0AAN9LR70"/>
<dbReference type="Proteomes" id="UP001367508">
    <property type="component" value="Unassembled WGS sequence"/>
</dbReference>
<accession>A0AAN9LR70</accession>
<sequence>MNISSYLTRLLNLLETDQAEGLERLITPQLWRPSTGTLKCVLSQRLMVGSCAKCAMWPSLSCARANASFFPADVLLGSAMS</sequence>
<keyword evidence="2" id="KW-1185">Reference proteome</keyword>
<evidence type="ECO:0000313" key="2">
    <source>
        <dbReference type="Proteomes" id="UP001367508"/>
    </source>
</evidence>